<feature type="region of interest" description="Disordered" evidence="3">
    <location>
        <begin position="806"/>
        <end position="875"/>
    </location>
</feature>
<keyword evidence="2 6" id="KW-0238">DNA-binding</keyword>
<evidence type="ECO:0000259" key="4">
    <source>
        <dbReference type="PROSITE" id="PS50071"/>
    </source>
</evidence>
<dbReference type="GO" id="GO:0003697">
    <property type="term" value="F:single-stranded DNA binding"/>
    <property type="evidence" value="ECO:0007669"/>
    <property type="project" value="InterPro"/>
</dbReference>
<dbReference type="FunCoup" id="A0A1U7YVY0">
    <property type="interactions" value="1877"/>
</dbReference>
<dbReference type="eggNOG" id="ENOG502QR3W">
    <property type="taxonomic scope" value="Eukaryota"/>
</dbReference>
<feature type="compositionally biased region" description="Basic and acidic residues" evidence="3">
    <location>
        <begin position="726"/>
        <end position="739"/>
    </location>
</feature>
<feature type="compositionally biased region" description="Basic and acidic residues" evidence="3">
    <location>
        <begin position="678"/>
        <end position="688"/>
    </location>
</feature>
<feature type="region of interest" description="Disordered" evidence="3">
    <location>
        <begin position="720"/>
        <end position="745"/>
    </location>
</feature>
<dbReference type="RefSeq" id="XP_010244630.1">
    <property type="nucleotide sequence ID" value="XM_010246328.1"/>
</dbReference>
<dbReference type="PANTHER" id="PTHR35743:SF1">
    <property type="entry name" value="NODULIN HOMEOBOX"/>
    <property type="match status" value="1"/>
</dbReference>
<evidence type="ECO:0000256" key="2">
    <source>
        <dbReference type="PROSITE-ProRule" id="PRU00108"/>
    </source>
</evidence>
<comment type="subcellular location">
    <subcellularLocation>
        <location evidence="1 2">Nucleus</location>
    </subcellularLocation>
</comment>
<dbReference type="KEGG" id="nnu:104588414"/>
<evidence type="ECO:0000313" key="5">
    <source>
        <dbReference type="Proteomes" id="UP000189703"/>
    </source>
</evidence>
<dbReference type="PANTHER" id="PTHR35743">
    <property type="entry name" value="NODULIN HOMEOBOX"/>
    <property type="match status" value="1"/>
</dbReference>
<reference evidence="6" key="1">
    <citation type="submission" date="2025-08" db="UniProtKB">
        <authorList>
            <consortium name="RefSeq"/>
        </authorList>
    </citation>
    <scope>IDENTIFICATION</scope>
</reference>
<dbReference type="InterPro" id="IPR056559">
    <property type="entry name" value="NDX_C"/>
</dbReference>
<evidence type="ECO:0000256" key="3">
    <source>
        <dbReference type="SAM" id="MobiDB-lite"/>
    </source>
</evidence>
<sequence>MRHAKEEQACNSEQAIDLNSAVEELNGLSSQELSKLLRDSENFTLHRHTEKGLLVQIDMEKLASSLPMHLLAVLLSRDRGDIYLRYMLQGLRLLHSLCDLARQTRLEQILLDDVKIMEQILDLVFYMLIVLGSYGKEHATSFVPLLHSALVACSLHLLTGSISSQWQDVVHVLLAHPKVDVFMDVAFHAVRVDIRFLQIKLSAIDLHTLCRKSSPLPSEQTMKNLCHQCEASLQFIQSMCQQKMFRERLLKHKELCKNGGILSLAQAVLKLDIPPHLQESSTVVAAVSRMKSKVLSILVQLCETESISYLDEVASSPRSMQLAKSVALEVLELLKTVFGREPKQLGDCLDNSYPRGLVLLNSMRLTDIFSDDSNFRSFITLNITQVLVEIFSLPPEEFCSSWCSTDLPLTEEDAALEYDPFVAAGAILALPSTTFGTSLLASDPSNEAIKECPFILNNIPQASYAQQRTSFLVKIIANLHCFVPNICEEQERNLFFNKFLECLQTELPKTLPGFSLTHDTQKAATVCENLCSLLAHAKSLIPNLLNEEDVQLLSFFYKQLQSLITSAQVEAKPVQGQVQENKFGDLLHKFSNYRLNEHHQEVQGIGAARKLDPKIREVAPDLNDKSGSHKDDISDNSTFEDLYKFGMTGKGTDPPDDVMDPDGRRKDKNGIGKSASESFRETDKDLRTVEPSSSDGKNSFDQMMDNDDFPKLAEHAKESAFMGSQDNEKTETMQFEEKQRRKRKRNIMNDTQITLIERALLDEPEMQRNATLLQSWADKLSVHGSELTSSQLKNWLNNRKARLARAAREARAPSEGDNTFPDKQGGSGQAQFYDSPESPSEDFYVPPSTTRAGSNQSTPKFGGVTLRTGSGEASEMTPTDFVDFAAKQSMQMDCSSLGYAQYEPGQYVSLIDGEGKEVGRGNVYQVEGRWHGKSLAEAGTCIVDVHELKVERGTRLQHPVEAAGTTFDEAESKNGVMRVAWDVNKILPLRK</sequence>
<feature type="DNA-binding region" description="Homeobox" evidence="2">
    <location>
        <begin position="741"/>
        <end position="807"/>
    </location>
</feature>
<dbReference type="InParanoid" id="A0A1U7YVY0"/>
<dbReference type="AlphaFoldDB" id="A0A1U7YVY0"/>
<dbReference type="InterPro" id="IPR001356">
    <property type="entry name" value="HD"/>
</dbReference>
<keyword evidence="5" id="KW-1185">Reference proteome</keyword>
<evidence type="ECO:0000256" key="1">
    <source>
        <dbReference type="ARBA" id="ARBA00004123"/>
    </source>
</evidence>
<feature type="region of interest" description="Disordered" evidence="3">
    <location>
        <begin position="644"/>
        <end position="707"/>
    </location>
</feature>
<dbReference type="OrthoDB" id="2020792at2759"/>
<dbReference type="Pfam" id="PF24679">
    <property type="entry name" value="Nodulin_C"/>
    <property type="match status" value="1"/>
</dbReference>
<dbReference type="InterPro" id="IPR039325">
    <property type="entry name" value="NDX"/>
</dbReference>
<gene>
    <name evidence="6" type="primary">LOC104588414</name>
</gene>
<dbReference type="STRING" id="4432.A0A1U7YVY0"/>
<dbReference type="GeneID" id="104588414"/>
<dbReference type="OMA" id="KFGVMRV"/>
<feature type="compositionally biased region" description="Polar residues" evidence="3">
    <location>
        <begin position="847"/>
        <end position="859"/>
    </location>
</feature>
<protein>
    <submittedName>
        <fullName evidence="6">Nodulin homeobox isoform X1</fullName>
    </submittedName>
</protein>
<proteinExistence type="predicted"/>
<evidence type="ECO:0000313" key="6">
    <source>
        <dbReference type="RefSeq" id="XP_010244630.1"/>
    </source>
</evidence>
<dbReference type="Pfam" id="PF25246">
    <property type="entry name" value="Nodulin_N"/>
    <property type="match status" value="1"/>
</dbReference>
<accession>A0A1U7YVY0</accession>
<dbReference type="InterPro" id="IPR056560">
    <property type="entry name" value="HTH_NDX"/>
</dbReference>
<dbReference type="InterPro" id="IPR057287">
    <property type="entry name" value="Ndx_N"/>
</dbReference>
<dbReference type="GO" id="GO:0005634">
    <property type="term" value="C:nucleus"/>
    <property type="evidence" value="ECO:0007669"/>
    <property type="project" value="UniProtKB-SubCell"/>
</dbReference>
<feature type="compositionally biased region" description="Polar residues" evidence="3">
    <location>
        <begin position="690"/>
        <end position="701"/>
    </location>
</feature>
<organism evidence="5 6">
    <name type="scientific">Nelumbo nucifera</name>
    <name type="common">Sacred lotus</name>
    <dbReference type="NCBI Taxonomy" id="4432"/>
    <lineage>
        <taxon>Eukaryota</taxon>
        <taxon>Viridiplantae</taxon>
        <taxon>Streptophyta</taxon>
        <taxon>Embryophyta</taxon>
        <taxon>Tracheophyta</taxon>
        <taxon>Spermatophyta</taxon>
        <taxon>Magnoliopsida</taxon>
        <taxon>Proteales</taxon>
        <taxon>Nelumbonaceae</taxon>
        <taxon>Nelumbo</taxon>
    </lineage>
</organism>
<feature type="compositionally biased region" description="Basic and acidic residues" evidence="3">
    <location>
        <begin position="661"/>
        <end position="670"/>
    </location>
</feature>
<dbReference type="PROSITE" id="PS50071">
    <property type="entry name" value="HOMEOBOX_2"/>
    <property type="match status" value="1"/>
</dbReference>
<dbReference type="Pfam" id="PF24426">
    <property type="entry name" value="HTH_NDX"/>
    <property type="match status" value="1"/>
</dbReference>
<feature type="domain" description="Homeobox" evidence="4">
    <location>
        <begin position="739"/>
        <end position="806"/>
    </location>
</feature>
<name>A0A1U7YVY0_NELNU</name>
<dbReference type="GO" id="GO:0009908">
    <property type="term" value="P:flower development"/>
    <property type="evidence" value="ECO:0007669"/>
    <property type="project" value="InterPro"/>
</dbReference>
<keyword evidence="2" id="KW-0539">Nucleus</keyword>
<dbReference type="Proteomes" id="UP000189703">
    <property type="component" value="Unplaced"/>
</dbReference>
<keyword evidence="2 6" id="KW-0371">Homeobox</keyword>